<dbReference type="Pfam" id="PF14384">
    <property type="entry name" value="BrnA_antitoxin"/>
    <property type="match status" value="1"/>
</dbReference>
<protein>
    <recommendedName>
        <fullName evidence="3">Antitoxin</fullName>
    </recommendedName>
</protein>
<gene>
    <name evidence="1" type="ORF">A9Q84_07315</name>
</gene>
<dbReference type="Proteomes" id="UP000196531">
    <property type="component" value="Unassembled WGS sequence"/>
</dbReference>
<dbReference type="AlphaFoldDB" id="A0A1Y5FC02"/>
<dbReference type="EMBL" id="MAAO01000006">
    <property type="protein sequence ID" value="OUR96162.1"/>
    <property type="molecule type" value="Genomic_DNA"/>
</dbReference>
<accession>A0A1Y5FC02</accession>
<proteinExistence type="predicted"/>
<comment type="caution">
    <text evidence="1">The sequence shown here is derived from an EMBL/GenBank/DDBJ whole genome shotgun (WGS) entry which is preliminary data.</text>
</comment>
<sequence length="107" mass="12400">MSGELNNEELDLANQFSRGEFKKSDDPRDFKEIARRTKNSRINLRLQDDVLEFFQKKADREGVPYQTLINSALYKIAKGRLVEIEVADLVKEIKEIKDKISELKLGT</sequence>
<evidence type="ECO:0008006" key="3">
    <source>
        <dbReference type="Google" id="ProtNLM"/>
    </source>
</evidence>
<evidence type="ECO:0000313" key="2">
    <source>
        <dbReference type="Proteomes" id="UP000196531"/>
    </source>
</evidence>
<organism evidence="1 2">
    <name type="scientific">Halobacteriovorax marinus</name>
    <dbReference type="NCBI Taxonomy" id="97084"/>
    <lineage>
        <taxon>Bacteria</taxon>
        <taxon>Pseudomonadati</taxon>
        <taxon>Bdellovibrionota</taxon>
        <taxon>Bacteriovoracia</taxon>
        <taxon>Bacteriovoracales</taxon>
        <taxon>Halobacteriovoraceae</taxon>
        <taxon>Halobacteriovorax</taxon>
    </lineage>
</organism>
<reference evidence="2" key="1">
    <citation type="journal article" date="2017" name="Proc. Natl. Acad. Sci. U.S.A.">
        <title>Simulation of Deepwater Horizon oil plume reveals substrate specialization within a complex community of hydrocarbon-degraders.</title>
        <authorList>
            <person name="Hu P."/>
            <person name="Dubinsky E.A."/>
            <person name="Probst A.J."/>
            <person name="Wang J."/>
            <person name="Sieber C.M.K."/>
            <person name="Tom L.M."/>
            <person name="Gardinali P."/>
            <person name="Banfield J.F."/>
            <person name="Atlas R.M."/>
            <person name="Andersen G.L."/>
        </authorList>
    </citation>
    <scope>NUCLEOTIDE SEQUENCE [LARGE SCALE GENOMIC DNA]</scope>
</reference>
<name>A0A1Y5FC02_9BACT</name>
<dbReference type="InterPro" id="IPR025528">
    <property type="entry name" value="BrnA_antitoxin"/>
</dbReference>
<evidence type="ECO:0000313" key="1">
    <source>
        <dbReference type="EMBL" id="OUR96162.1"/>
    </source>
</evidence>